<dbReference type="EMBL" id="KV454302">
    <property type="protein sequence ID" value="ODQ69821.1"/>
    <property type="molecule type" value="Genomic_DNA"/>
</dbReference>
<dbReference type="PROSITE" id="PS00686">
    <property type="entry name" value="NFYA_HAP2_1"/>
    <property type="match status" value="1"/>
</dbReference>
<keyword evidence="3 7" id="KW-0238">DNA-binding</keyword>
<dbReference type="InterPro" id="IPR018362">
    <property type="entry name" value="CCAAT-binding_factor_CS"/>
</dbReference>
<evidence type="ECO:0000256" key="8">
    <source>
        <dbReference type="SAM" id="MobiDB-lite"/>
    </source>
</evidence>
<comment type="similarity">
    <text evidence="7">Belongs to the NFYA/HAP2 subunit family.</text>
</comment>
<dbReference type="InterPro" id="IPR001289">
    <property type="entry name" value="NFYA"/>
</dbReference>
<dbReference type="AlphaFoldDB" id="A0A1E3PWN1"/>
<dbReference type="GO" id="GO:0016602">
    <property type="term" value="C:CCAAT-binding factor complex"/>
    <property type="evidence" value="ECO:0007669"/>
    <property type="project" value="InterPro"/>
</dbReference>
<reference evidence="9 10" key="1">
    <citation type="journal article" date="2016" name="Proc. Natl. Acad. Sci. U.S.A.">
        <title>Comparative genomics of biotechnologically important yeasts.</title>
        <authorList>
            <person name="Riley R."/>
            <person name="Haridas S."/>
            <person name="Wolfe K.H."/>
            <person name="Lopes M.R."/>
            <person name="Hittinger C.T."/>
            <person name="Goeker M."/>
            <person name="Salamov A.A."/>
            <person name="Wisecaver J.H."/>
            <person name="Long T.M."/>
            <person name="Calvey C.H."/>
            <person name="Aerts A.L."/>
            <person name="Barry K.W."/>
            <person name="Choi C."/>
            <person name="Clum A."/>
            <person name="Coughlan A.Y."/>
            <person name="Deshpande S."/>
            <person name="Douglass A.P."/>
            <person name="Hanson S.J."/>
            <person name="Klenk H.-P."/>
            <person name="LaButti K.M."/>
            <person name="Lapidus A."/>
            <person name="Lindquist E.A."/>
            <person name="Lipzen A.M."/>
            <person name="Meier-Kolthoff J.P."/>
            <person name="Ohm R.A."/>
            <person name="Otillar R.P."/>
            <person name="Pangilinan J.L."/>
            <person name="Peng Y."/>
            <person name="Rokas A."/>
            <person name="Rosa C.A."/>
            <person name="Scheuner C."/>
            <person name="Sibirny A.A."/>
            <person name="Slot J.C."/>
            <person name="Stielow J.B."/>
            <person name="Sun H."/>
            <person name="Kurtzman C.P."/>
            <person name="Blackwell M."/>
            <person name="Grigoriev I.V."/>
            <person name="Jeffries T.W."/>
        </authorList>
    </citation>
    <scope>NUCLEOTIDE SEQUENCE [LARGE SCALE GENOMIC DNA]</scope>
    <source>
        <strain evidence="9 10">NRRL Y-11557</strain>
    </source>
</reference>
<feature type="compositionally biased region" description="Low complexity" evidence="8">
    <location>
        <begin position="1"/>
        <end position="15"/>
    </location>
</feature>
<keyword evidence="2 7" id="KW-0805">Transcription regulation</keyword>
<evidence type="ECO:0000313" key="9">
    <source>
        <dbReference type="EMBL" id="ODQ69821.1"/>
    </source>
</evidence>
<dbReference type="GO" id="GO:0003700">
    <property type="term" value="F:DNA-binding transcription factor activity"/>
    <property type="evidence" value="ECO:0007669"/>
    <property type="project" value="UniProtKB-UniRule"/>
</dbReference>
<name>A0A1E3PWN1_LIPST</name>
<feature type="region of interest" description="Disordered" evidence="8">
    <location>
        <begin position="95"/>
        <end position="156"/>
    </location>
</feature>
<feature type="region of interest" description="Disordered" evidence="8">
    <location>
        <begin position="50"/>
        <end position="82"/>
    </location>
</feature>
<comment type="function">
    <text evidence="7">Component of the sequence-specific heterotrimeric transcription factor (NF-Y) which specifically recognizes a 5'-CCAAT-3' box motif found in the promoters of its target genes.</text>
</comment>
<keyword evidence="5 7" id="KW-0804">Transcription</keyword>
<dbReference type="STRING" id="675824.A0A1E3PWN1"/>
<gene>
    <name evidence="9" type="ORF">LIPSTDRAFT_75453</name>
</gene>
<keyword evidence="4" id="KW-0010">Activator</keyword>
<feature type="region of interest" description="Disordered" evidence="8">
    <location>
        <begin position="217"/>
        <end position="290"/>
    </location>
</feature>
<feature type="compositionally biased region" description="Basic and acidic residues" evidence="8">
    <location>
        <begin position="217"/>
        <end position="240"/>
    </location>
</feature>
<evidence type="ECO:0000256" key="6">
    <source>
        <dbReference type="ARBA" id="ARBA00023242"/>
    </source>
</evidence>
<keyword evidence="6 7" id="KW-0539">Nucleus</keyword>
<keyword evidence="10" id="KW-1185">Reference proteome</keyword>
<feature type="compositionally biased region" description="Polar residues" evidence="8">
    <location>
        <begin position="132"/>
        <end position="151"/>
    </location>
</feature>
<comment type="subunit">
    <text evidence="7">Heterotrimer.</text>
</comment>
<dbReference type="OrthoDB" id="1097733at2759"/>
<dbReference type="PANTHER" id="PTHR12632">
    <property type="entry name" value="TRANSCRIPTION FACTOR NF-Y ALPHA-RELATED"/>
    <property type="match status" value="1"/>
</dbReference>
<feature type="region of interest" description="Disordered" evidence="8">
    <location>
        <begin position="1"/>
        <end position="27"/>
    </location>
</feature>
<dbReference type="Proteomes" id="UP000094385">
    <property type="component" value="Unassembled WGS sequence"/>
</dbReference>
<protein>
    <recommendedName>
        <fullName evidence="7">Transcriptional activator HAP2</fullName>
    </recommendedName>
</protein>
<dbReference type="GO" id="GO:0003677">
    <property type="term" value="F:DNA binding"/>
    <property type="evidence" value="ECO:0007669"/>
    <property type="project" value="UniProtKB-KW"/>
</dbReference>
<evidence type="ECO:0000256" key="4">
    <source>
        <dbReference type="ARBA" id="ARBA00023159"/>
    </source>
</evidence>
<organism evidence="9 10">
    <name type="scientific">Lipomyces starkeyi NRRL Y-11557</name>
    <dbReference type="NCBI Taxonomy" id="675824"/>
    <lineage>
        <taxon>Eukaryota</taxon>
        <taxon>Fungi</taxon>
        <taxon>Dikarya</taxon>
        <taxon>Ascomycota</taxon>
        <taxon>Saccharomycotina</taxon>
        <taxon>Lipomycetes</taxon>
        <taxon>Lipomycetales</taxon>
        <taxon>Lipomycetaceae</taxon>
        <taxon>Lipomyces</taxon>
    </lineage>
</organism>
<proteinExistence type="inferred from homology"/>
<feature type="compositionally biased region" description="Basic residues" evidence="8">
    <location>
        <begin position="60"/>
        <end position="70"/>
    </location>
</feature>
<dbReference type="Gene3D" id="6.10.250.2430">
    <property type="match status" value="1"/>
</dbReference>
<evidence type="ECO:0000313" key="10">
    <source>
        <dbReference type="Proteomes" id="UP000094385"/>
    </source>
</evidence>
<evidence type="ECO:0000256" key="7">
    <source>
        <dbReference type="RuleBase" id="RU367155"/>
    </source>
</evidence>
<sequence length="290" mass="32756">MYAQHQQQQQRHFAQPPSGLSYATGGGQIQGLPTMLNQNAASVAHAQQFAAALQQQQRQQHQHQHPHMQHPQHPQHTQANHMQQQLPLDLMAEDEEDDLEEELTRHEQEAEQLYDTSPTSSLPSPLHGGPTTINHTAQSHIPESQVQQQPPDESDQPLYVNAKQYHRILKRRLARAKLEESLKVSKGRRPYLHESRHKHAMRRPRGQGGRFLTAAEVAEKEREEQRLLEEQSRTAGEGDRSANGFIATGENGAKVIRGVPKDETDEFVDAENVDRGSGLNDLEEGRLVTE</sequence>
<feature type="compositionally biased region" description="Low complexity" evidence="8">
    <location>
        <begin position="50"/>
        <end position="59"/>
    </location>
</feature>
<evidence type="ECO:0000256" key="2">
    <source>
        <dbReference type="ARBA" id="ARBA00023015"/>
    </source>
</evidence>
<accession>A0A1E3PWN1</accession>
<evidence type="ECO:0000256" key="3">
    <source>
        <dbReference type="ARBA" id="ARBA00023125"/>
    </source>
</evidence>
<evidence type="ECO:0000256" key="1">
    <source>
        <dbReference type="ARBA" id="ARBA00004123"/>
    </source>
</evidence>
<comment type="subcellular location">
    <subcellularLocation>
        <location evidence="1 7">Nucleus</location>
    </subcellularLocation>
</comment>
<evidence type="ECO:0000256" key="5">
    <source>
        <dbReference type="ARBA" id="ARBA00023163"/>
    </source>
</evidence>
<dbReference type="PRINTS" id="PR00616">
    <property type="entry name" value="CCAATSUBUNTB"/>
</dbReference>
<dbReference type="SMART" id="SM00521">
    <property type="entry name" value="CBF"/>
    <property type="match status" value="1"/>
</dbReference>
<feature type="compositionally biased region" description="Low complexity" evidence="8">
    <location>
        <begin position="116"/>
        <end position="131"/>
    </location>
</feature>
<dbReference type="Pfam" id="PF02045">
    <property type="entry name" value="CBFB_NFYA"/>
    <property type="match status" value="1"/>
</dbReference>
<dbReference type="PROSITE" id="PS51152">
    <property type="entry name" value="NFYA_HAP2_2"/>
    <property type="match status" value="1"/>
</dbReference>